<accession>A0AAV9EZC2</accession>
<evidence type="ECO:0000313" key="1">
    <source>
        <dbReference type="EMBL" id="KAK1318836.1"/>
    </source>
</evidence>
<protein>
    <submittedName>
        <fullName evidence="1">Uncharacterized protein</fullName>
    </submittedName>
</protein>
<dbReference type="AlphaFoldDB" id="A0AAV9EZC2"/>
<dbReference type="Proteomes" id="UP001180020">
    <property type="component" value="Unassembled WGS sequence"/>
</dbReference>
<reference evidence="1" key="2">
    <citation type="submission" date="2023-06" db="EMBL/GenBank/DDBJ databases">
        <authorList>
            <person name="Ma L."/>
            <person name="Liu K.-W."/>
            <person name="Li Z."/>
            <person name="Hsiao Y.-Y."/>
            <person name="Qi Y."/>
            <person name="Fu T."/>
            <person name="Tang G."/>
            <person name="Zhang D."/>
            <person name="Sun W.-H."/>
            <person name="Liu D.-K."/>
            <person name="Li Y."/>
            <person name="Chen G.-Z."/>
            <person name="Liu X.-D."/>
            <person name="Liao X.-Y."/>
            <person name="Jiang Y.-T."/>
            <person name="Yu X."/>
            <person name="Hao Y."/>
            <person name="Huang J."/>
            <person name="Zhao X.-W."/>
            <person name="Ke S."/>
            <person name="Chen Y.-Y."/>
            <person name="Wu W.-L."/>
            <person name="Hsu J.-L."/>
            <person name="Lin Y.-F."/>
            <person name="Huang M.-D."/>
            <person name="Li C.-Y."/>
            <person name="Huang L."/>
            <person name="Wang Z.-W."/>
            <person name="Zhao X."/>
            <person name="Zhong W.-Y."/>
            <person name="Peng D.-H."/>
            <person name="Ahmad S."/>
            <person name="Lan S."/>
            <person name="Zhang J.-S."/>
            <person name="Tsai W.-C."/>
            <person name="Van De Peer Y."/>
            <person name="Liu Z.-J."/>
        </authorList>
    </citation>
    <scope>NUCLEOTIDE SEQUENCE</scope>
    <source>
        <strain evidence="1">CP</strain>
        <tissue evidence="1">Leaves</tissue>
    </source>
</reference>
<sequence length="131" mass="14877">MTEFDIWMSMDDGGIEWTKVYSFNADRCFGGLWSMCSVSAVLGFDDLKRFPEPKEIKNIQTESSQSVRFWERLGKAVGVGYHFKNLDKLQEATSAPLNQGDMGIQGQFRHIVTPHGSDPRATRSWLIRASQ</sequence>
<evidence type="ECO:0000313" key="2">
    <source>
        <dbReference type="Proteomes" id="UP001180020"/>
    </source>
</evidence>
<gene>
    <name evidence="1" type="ORF">QJS10_CPB04g00915</name>
</gene>
<proteinExistence type="predicted"/>
<dbReference type="EMBL" id="JAUJYO010000004">
    <property type="protein sequence ID" value="KAK1318836.1"/>
    <property type="molecule type" value="Genomic_DNA"/>
</dbReference>
<comment type="caution">
    <text evidence="1">The sequence shown here is derived from an EMBL/GenBank/DDBJ whole genome shotgun (WGS) entry which is preliminary data.</text>
</comment>
<organism evidence="1 2">
    <name type="scientific">Acorus calamus</name>
    <name type="common">Sweet flag</name>
    <dbReference type="NCBI Taxonomy" id="4465"/>
    <lineage>
        <taxon>Eukaryota</taxon>
        <taxon>Viridiplantae</taxon>
        <taxon>Streptophyta</taxon>
        <taxon>Embryophyta</taxon>
        <taxon>Tracheophyta</taxon>
        <taxon>Spermatophyta</taxon>
        <taxon>Magnoliopsida</taxon>
        <taxon>Liliopsida</taxon>
        <taxon>Acoraceae</taxon>
        <taxon>Acorus</taxon>
    </lineage>
</organism>
<name>A0AAV9EZC2_ACOCL</name>
<keyword evidence="2" id="KW-1185">Reference proteome</keyword>
<reference evidence="1" key="1">
    <citation type="journal article" date="2023" name="Nat. Commun.">
        <title>Diploid and tetraploid genomes of Acorus and the evolution of monocots.</title>
        <authorList>
            <person name="Ma L."/>
            <person name="Liu K.W."/>
            <person name="Li Z."/>
            <person name="Hsiao Y.Y."/>
            <person name="Qi Y."/>
            <person name="Fu T."/>
            <person name="Tang G.D."/>
            <person name="Zhang D."/>
            <person name="Sun W.H."/>
            <person name="Liu D.K."/>
            <person name="Li Y."/>
            <person name="Chen G.Z."/>
            <person name="Liu X.D."/>
            <person name="Liao X.Y."/>
            <person name="Jiang Y.T."/>
            <person name="Yu X."/>
            <person name="Hao Y."/>
            <person name="Huang J."/>
            <person name="Zhao X.W."/>
            <person name="Ke S."/>
            <person name="Chen Y.Y."/>
            <person name="Wu W.L."/>
            <person name="Hsu J.L."/>
            <person name="Lin Y.F."/>
            <person name="Huang M.D."/>
            <person name="Li C.Y."/>
            <person name="Huang L."/>
            <person name="Wang Z.W."/>
            <person name="Zhao X."/>
            <person name="Zhong W.Y."/>
            <person name="Peng D.H."/>
            <person name="Ahmad S."/>
            <person name="Lan S."/>
            <person name="Zhang J.S."/>
            <person name="Tsai W.C."/>
            <person name="Van de Peer Y."/>
            <person name="Liu Z.J."/>
        </authorList>
    </citation>
    <scope>NUCLEOTIDE SEQUENCE</scope>
    <source>
        <strain evidence="1">CP</strain>
    </source>
</reference>